<dbReference type="Proteomes" id="UP000596145">
    <property type="component" value="Chromosome"/>
</dbReference>
<evidence type="ECO:0000313" key="1">
    <source>
        <dbReference type="EMBL" id="QQB46227.1"/>
    </source>
</evidence>
<proteinExistence type="predicted"/>
<reference evidence="1 2" key="1">
    <citation type="submission" date="2020-12" db="EMBL/GenBank/DDBJ databases">
        <title>FDA dAtabase for Regulatory Grade micrObial Sequences (FDA-ARGOS): Supporting development and validation of Infectious Disease Dx tests.</title>
        <authorList>
            <person name="Sproer C."/>
            <person name="Gronow S."/>
            <person name="Severitt S."/>
            <person name="Schroder I."/>
            <person name="Tallon L."/>
            <person name="Sadzewicz L."/>
            <person name="Zhao X."/>
            <person name="Boylan J."/>
            <person name="Ott S."/>
            <person name="Bowen H."/>
            <person name="Vavikolanu K."/>
            <person name="Mehta A."/>
            <person name="Aluvathingal J."/>
            <person name="Nadendla S."/>
            <person name="Lowell S."/>
            <person name="Myers T."/>
            <person name="Yan Y."/>
            <person name="Sichtig H."/>
        </authorList>
    </citation>
    <scope>NUCLEOTIDE SEQUENCE [LARGE SCALE GENOMIC DNA]</scope>
    <source>
        <strain evidence="1 2">FDAARGOS_1053</strain>
    </source>
</reference>
<dbReference type="AlphaFoldDB" id="A0A7T4EF85"/>
<name>A0A7T4EF85_9CORY</name>
<gene>
    <name evidence="1" type="ORF">I6I10_12405</name>
</gene>
<dbReference type="EMBL" id="CP066007">
    <property type="protein sequence ID" value="QQB46227.1"/>
    <property type="molecule type" value="Genomic_DNA"/>
</dbReference>
<accession>A0A7T4EF85</accession>
<evidence type="ECO:0000313" key="2">
    <source>
        <dbReference type="Proteomes" id="UP000596145"/>
    </source>
</evidence>
<sequence>MAISFRFSTVVGCGSATLDGDFMGTETQAFKGFDQFVFGEEIPFRKREWLLFYPSH</sequence>
<organism evidence="1 2">
    <name type="scientific">Corynebacterium glucuronolyticum</name>
    <dbReference type="NCBI Taxonomy" id="39791"/>
    <lineage>
        <taxon>Bacteria</taxon>
        <taxon>Bacillati</taxon>
        <taxon>Actinomycetota</taxon>
        <taxon>Actinomycetes</taxon>
        <taxon>Mycobacteriales</taxon>
        <taxon>Corynebacteriaceae</taxon>
        <taxon>Corynebacterium</taxon>
    </lineage>
</organism>
<protein>
    <submittedName>
        <fullName evidence="1">Uncharacterized protein</fullName>
    </submittedName>
</protein>
<dbReference type="GeneID" id="92759500"/>
<dbReference type="RefSeq" id="WP_159447603.1">
    <property type="nucleotide sequence ID" value="NZ_CP066007.1"/>
</dbReference>